<sequence length="551" mass="58361">MTPLSRENGQDGRDDRGGHTGRQGQTGIETIGIVGTGAMGRGIAQIAALAGLTVRLFDTNASAVTAARDYLADTFAKLTAKGKLDDIAARAALAKISGARALAEFADCDLVIEAIVEKLDAKRALFRELESIVSGRCVLASNTSSLSITAIAAGCSTPSRVAGYHFFNPVPLMKVVEVIDGLRSDPAAGNALMDLARRMGHTPVRAKDMPGFIVNHAGRGMNTEGLRIADEGVASFVDVDRIMREQAGFRLGPFELLDLTALDVSHPVMESIYHQFYEEPRFTPSPITATRLAGGLIGRKAGEGFYRYVDGKQQAPQDAPAPTVALPRRVWISKQNMQAHDAVQALVEQAGVALDTGATPAADSLIVVAPFGLDATTAALDEQLDATRVVAVDALFPLFPSVGTPRRTLMTTPATTRAARDSAHALFAADGVPVTVIRDSAGFVAQRVVATIVNIGCDIAQRQIATPQDIDLAVTLGLGYPRGPLALGDALGAPTILTILRNMYRVLGDPRYRPSPWLARRAQLGLSLTQPDAADADTDTTDTPNSREQPQ</sequence>
<organism evidence="5 6">
    <name type="scientific">Paraburkholderia edwinii</name>
    <dbReference type="NCBI Taxonomy" id="2861782"/>
    <lineage>
        <taxon>Bacteria</taxon>
        <taxon>Pseudomonadati</taxon>
        <taxon>Pseudomonadota</taxon>
        <taxon>Betaproteobacteria</taxon>
        <taxon>Burkholderiales</taxon>
        <taxon>Burkholderiaceae</taxon>
        <taxon>Paraburkholderia</taxon>
    </lineage>
</organism>
<evidence type="ECO:0000256" key="1">
    <source>
        <dbReference type="ARBA" id="ARBA00023002"/>
    </source>
</evidence>
<evidence type="ECO:0000313" key="6">
    <source>
        <dbReference type="Proteomes" id="UP000826462"/>
    </source>
</evidence>
<dbReference type="Gene3D" id="3.40.50.720">
    <property type="entry name" value="NAD(P)-binding Rossmann-like Domain"/>
    <property type="match status" value="1"/>
</dbReference>
<keyword evidence="6" id="KW-1185">Reference proteome</keyword>
<dbReference type="PANTHER" id="PTHR48075">
    <property type="entry name" value="3-HYDROXYACYL-COA DEHYDROGENASE FAMILY PROTEIN"/>
    <property type="match status" value="1"/>
</dbReference>
<reference evidence="5 6" key="1">
    <citation type="submission" date="2021-07" db="EMBL/GenBank/DDBJ databases">
        <title>Paraburkholderia edwinii protects Aspergillus sp. from phenazines by acting as a toxin sponge.</title>
        <authorList>
            <person name="Dahlstrom K.M."/>
            <person name="Newman D.K."/>
        </authorList>
    </citation>
    <scope>NUCLEOTIDE SEQUENCE [LARGE SCALE GENOMIC DNA]</scope>
    <source>
        <strain evidence="5 6">Pe01</strain>
    </source>
</reference>
<evidence type="ECO:0000259" key="4">
    <source>
        <dbReference type="Pfam" id="PF02737"/>
    </source>
</evidence>
<feature type="region of interest" description="Disordered" evidence="2">
    <location>
        <begin position="528"/>
        <end position="551"/>
    </location>
</feature>
<dbReference type="Pfam" id="PF00725">
    <property type="entry name" value="3HCDH"/>
    <property type="match status" value="2"/>
</dbReference>
<feature type="domain" description="3-hydroxyacyl-CoA dehydrogenase NAD binding" evidence="4">
    <location>
        <begin position="30"/>
        <end position="208"/>
    </location>
</feature>
<protein>
    <submittedName>
        <fullName evidence="5">3-hydroxyacyl-CoA dehydrogenase</fullName>
    </submittedName>
</protein>
<feature type="region of interest" description="Disordered" evidence="2">
    <location>
        <begin position="1"/>
        <end position="26"/>
    </location>
</feature>
<feature type="domain" description="3-hydroxyacyl-CoA dehydrogenase C-terminal" evidence="3">
    <location>
        <begin position="211"/>
        <end position="308"/>
    </location>
</feature>
<dbReference type="InterPro" id="IPR006176">
    <property type="entry name" value="3-OHacyl-CoA_DH_NAD-bd"/>
</dbReference>
<evidence type="ECO:0000313" key="5">
    <source>
        <dbReference type="EMBL" id="QYD70314.1"/>
    </source>
</evidence>
<evidence type="ECO:0000259" key="3">
    <source>
        <dbReference type="Pfam" id="PF00725"/>
    </source>
</evidence>
<dbReference type="InterPro" id="IPR013328">
    <property type="entry name" value="6PGD_dom2"/>
</dbReference>
<dbReference type="InterPro" id="IPR006108">
    <property type="entry name" value="3HC_DH_C"/>
</dbReference>
<dbReference type="SUPFAM" id="SSF51735">
    <property type="entry name" value="NAD(P)-binding Rossmann-fold domains"/>
    <property type="match status" value="1"/>
</dbReference>
<evidence type="ECO:0000256" key="2">
    <source>
        <dbReference type="SAM" id="MobiDB-lite"/>
    </source>
</evidence>
<dbReference type="NCBIfam" id="NF006124">
    <property type="entry name" value="PRK08268.1"/>
    <property type="match status" value="1"/>
</dbReference>
<dbReference type="SUPFAM" id="SSF48179">
    <property type="entry name" value="6-phosphogluconate dehydrogenase C-terminal domain-like"/>
    <property type="match status" value="2"/>
</dbReference>
<name>A0ABX8UTJ6_9BURK</name>
<keyword evidence="1" id="KW-0560">Oxidoreductase</keyword>
<dbReference type="InterPro" id="IPR008927">
    <property type="entry name" value="6-PGluconate_DH-like_C_sf"/>
</dbReference>
<dbReference type="EMBL" id="CP080095">
    <property type="protein sequence ID" value="QYD70314.1"/>
    <property type="molecule type" value="Genomic_DNA"/>
</dbReference>
<proteinExistence type="predicted"/>
<dbReference type="Pfam" id="PF02737">
    <property type="entry name" value="3HCDH_N"/>
    <property type="match status" value="1"/>
</dbReference>
<gene>
    <name evidence="5" type="ORF">KZJ38_08465</name>
</gene>
<dbReference type="Gene3D" id="1.10.1040.10">
    <property type="entry name" value="N-(1-d-carboxylethyl)-l-norvaline Dehydrogenase, domain 2"/>
    <property type="match status" value="2"/>
</dbReference>
<dbReference type="InterPro" id="IPR036291">
    <property type="entry name" value="NAD(P)-bd_dom_sf"/>
</dbReference>
<feature type="compositionally biased region" description="Basic and acidic residues" evidence="2">
    <location>
        <begin position="8"/>
        <end position="18"/>
    </location>
</feature>
<dbReference type="PANTHER" id="PTHR48075:SF5">
    <property type="entry name" value="3-HYDROXYBUTYRYL-COA DEHYDROGENASE"/>
    <property type="match status" value="1"/>
</dbReference>
<accession>A0ABX8UTJ6</accession>
<dbReference type="Proteomes" id="UP000826462">
    <property type="component" value="Chromosome 1"/>
</dbReference>
<feature type="domain" description="3-hydroxyacyl-CoA dehydrogenase C-terminal" evidence="3">
    <location>
        <begin position="442"/>
        <end position="525"/>
    </location>
</feature>